<feature type="domain" description="Helicase ATP-binding" evidence="7">
    <location>
        <begin position="188"/>
        <end position="375"/>
    </location>
</feature>
<evidence type="ECO:0000256" key="5">
    <source>
        <dbReference type="ARBA" id="ARBA00022840"/>
    </source>
</evidence>
<keyword evidence="4" id="KW-0347">Helicase</keyword>
<dbReference type="PROSITE" id="PS51192">
    <property type="entry name" value="HELICASE_ATP_BIND_1"/>
    <property type="match status" value="1"/>
</dbReference>
<sequence length="562" mass="63327">MPAHDVPLSLEELIAQRRGSSVSKVEKPMKKARFISKFERTNLAKKKVDSAIETTYPKDKVIKHADEKSYRDSETLDLVEDSEALKELSEPIKLLIKQQYHDHSLDLPHRKKKKPEDFSGVHWSRKPLNKMTERDWRIMREDFNISVSGKHNGNLLRSWDESQIPSSIVESLHHLGMHDPSPIQRVTIPLGMEGRDVLGLAETGSGKTLAFLIPALSYVIKMPPVRSFESPYVLIIVPTRELAQQIEVEFQKFKALRINIASIVGGHTYDDNLSKLEKGVEILIGTPGRLLDLIEKKIVNLSQCYFLVADEADRMIDMGFEKQMKDLIDVLPPGDHNPFVKSGQVSKRLTLMFTATMPPQIENLITDYMIDPVIVKVGDTRNAVDSVIQETIQIATDENKRMSTLLQIIGKYSPPIIVFVNFQKQCDSIYLFLLNHGHKPVVIHGGRTQAQRETAISEIRGGRADILVATDVAARGIDIPNVSLVVNFQMSKTISEYVHRIGRTGRAGKKGTAITFWDGDTDAAVLYDLKTIICRSKVSSCSNDLMYHPNAKKISDQLYIEN</sequence>
<feature type="domain" description="DEAD-box RNA helicase Q" evidence="9">
    <location>
        <begin position="157"/>
        <end position="185"/>
    </location>
</feature>
<dbReference type="SMART" id="SM00490">
    <property type="entry name" value="HELICc"/>
    <property type="match status" value="1"/>
</dbReference>
<evidence type="ECO:0000256" key="2">
    <source>
        <dbReference type="ARBA" id="ARBA00022741"/>
    </source>
</evidence>
<dbReference type="OrthoDB" id="196131at2759"/>
<proteinExistence type="predicted"/>
<dbReference type="EMBL" id="SELW01000280">
    <property type="protein sequence ID" value="TID29653.1"/>
    <property type="molecule type" value="Genomic_DNA"/>
</dbReference>
<evidence type="ECO:0000259" key="7">
    <source>
        <dbReference type="PROSITE" id="PS51192"/>
    </source>
</evidence>
<dbReference type="Proteomes" id="UP000307173">
    <property type="component" value="Unassembled WGS sequence"/>
</dbReference>
<evidence type="ECO:0000259" key="9">
    <source>
        <dbReference type="PROSITE" id="PS51195"/>
    </source>
</evidence>
<evidence type="ECO:0000259" key="8">
    <source>
        <dbReference type="PROSITE" id="PS51194"/>
    </source>
</evidence>
<dbReference type="Pfam" id="PF00271">
    <property type="entry name" value="Helicase_C"/>
    <property type="match status" value="1"/>
</dbReference>
<dbReference type="SUPFAM" id="SSF52540">
    <property type="entry name" value="P-loop containing nucleoside triphosphate hydrolases"/>
    <property type="match status" value="1"/>
</dbReference>
<keyword evidence="3" id="KW-0378">Hydrolase</keyword>
<name>A0A4T0X3A0_9ASCO</name>
<accession>A0A4T0X3A0</accession>
<dbReference type="GO" id="GO:0003676">
    <property type="term" value="F:nucleic acid binding"/>
    <property type="evidence" value="ECO:0007669"/>
    <property type="project" value="InterPro"/>
</dbReference>
<dbReference type="Gene3D" id="3.40.50.300">
    <property type="entry name" value="P-loop containing nucleotide triphosphate hydrolases"/>
    <property type="match status" value="2"/>
</dbReference>
<dbReference type="GO" id="GO:0003724">
    <property type="term" value="F:RNA helicase activity"/>
    <property type="evidence" value="ECO:0007669"/>
    <property type="project" value="UniProtKB-EC"/>
</dbReference>
<evidence type="ECO:0000256" key="4">
    <source>
        <dbReference type="ARBA" id="ARBA00022806"/>
    </source>
</evidence>
<dbReference type="InterPro" id="IPR027417">
    <property type="entry name" value="P-loop_NTPase"/>
</dbReference>
<keyword evidence="11" id="KW-1185">Reference proteome</keyword>
<dbReference type="EC" id="3.6.4.13" evidence="1"/>
<dbReference type="Pfam" id="PF00270">
    <property type="entry name" value="DEAD"/>
    <property type="match status" value="1"/>
</dbReference>
<evidence type="ECO:0000256" key="1">
    <source>
        <dbReference type="ARBA" id="ARBA00012552"/>
    </source>
</evidence>
<evidence type="ECO:0000256" key="6">
    <source>
        <dbReference type="PROSITE-ProRule" id="PRU00552"/>
    </source>
</evidence>
<dbReference type="PANTHER" id="PTHR47958">
    <property type="entry name" value="ATP-DEPENDENT RNA HELICASE DBP3"/>
    <property type="match status" value="1"/>
</dbReference>
<reference evidence="10 11" key="1">
    <citation type="journal article" date="2019" name="Front. Genet.">
        <title>Whole-Genome Sequencing of the Opportunistic Yeast Pathogen Candida inconspicua Uncovers Its Hybrid Origin.</title>
        <authorList>
            <person name="Mixao V."/>
            <person name="Hansen A.P."/>
            <person name="Saus E."/>
            <person name="Boekhout T."/>
            <person name="Lass-Florl C."/>
            <person name="Gabaldon T."/>
        </authorList>
    </citation>
    <scope>NUCLEOTIDE SEQUENCE [LARGE SCALE GENOMIC DNA]</scope>
    <source>
        <strain evidence="10 11">CBS 180</strain>
    </source>
</reference>
<dbReference type="InterPro" id="IPR011545">
    <property type="entry name" value="DEAD/DEAH_box_helicase_dom"/>
</dbReference>
<keyword evidence="2" id="KW-0547">Nucleotide-binding</keyword>
<dbReference type="PROSITE" id="PS51194">
    <property type="entry name" value="HELICASE_CTER"/>
    <property type="match status" value="1"/>
</dbReference>
<dbReference type="GO" id="GO:0005524">
    <property type="term" value="F:ATP binding"/>
    <property type="evidence" value="ECO:0007669"/>
    <property type="project" value="UniProtKB-KW"/>
</dbReference>
<dbReference type="PROSITE" id="PS51195">
    <property type="entry name" value="Q_MOTIF"/>
    <property type="match status" value="1"/>
</dbReference>
<evidence type="ECO:0000313" key="10">
    <source>
        <dbReference type="EMBL" id="TID29653.1"/>
    </source>
</evidence>
<dbReference type="InterPro" id="IPR001650">
    <property type="entry name" value="Helicase_C-like"/>
</dbReference>
<dbReference type="GO" id="GO:0016787">
    <property type="term" value="F:hydrolase activity"/>
    <property type="evidence" value="ECO:0007669"/>
    <property type="project" value="UniProtKB-KW"/>
</dbReference>
<evidence type="ECO:0000256" key="3">
    <source>
        <dbReference type="ARBA" id="ARBA00022801"/>
    </source>
</evidence>
<organism evidence="10 11">
    <name type="scientific">Pichia inconspicua</name>
    <dbReference type="NCBI Taxonomy" id="52247"/>
    <lineage>
        <taxon>Eukaryota</taxon>
        <taxon>Fungi</taxon>
        <taxon>Dikarya</taxon>
        <taxon>Ascomycota</taxon>
        <taxon>Saccharomycotina</taxon>
        <taxon>Pichiomycetes</taxon>
        <taxon>Pichiales</taxon>
        <taxon>Pichiaceae</taxon>
        <taxon>Pichia</taxon>
    </lineage>
</organism>
<feature type="short sequence motif" description="Q motif" evidence="6">
    <location>
        <begin position="157"/>
        <end position="185"/>
    </location>
</feature>
<dbReference type="InterPro" id="IPR014014">
    <property type="entry name" value="RNA_helicase_DEAD_Q_motif"/>
</dbReference>
<dbReference type="STRING" id="52247.A0A4T0X3A0"/>
<dbReference type="SMART" id="SM00487">
    <property type="entry name" value="DEXDc"/>
    <property type="match status" value="1"/>
</dbReference>
<feature type="domain" description="Helicase C-terminal" evidence="8">
    <location>
        <begin position="404"/>
        <end position="553"/>
    </location>
</feature>
<comment type="caution">
    <text evidence="10">The sequence shown here is derived from an EMBL/GenBank/DDBJ whole genome shotgun (WGS) entry which is preliminary data.</text>
</comment>
<gene>
    <name evidence="10" type="ORF">CANINC_001772</name>
</gene>
<dbReference type="CDD" id="cd18787">
    <property type="entry name" value="SF2_C_DEAD"/>
    <property type="match status" value="1"/>
</dbReference>
<dbReference type="InterPro" id="IPR014001">
    <property type="entry name" value="Helicase_ATP-bd"/>
</dbReference>
<dbReference type="AlphaFoldDB" id="A0A4T0X3A0"/>
<keyword evidence="5" id="KW-0067">ATP-binding</keyword>
<protein>
    <recommendedName>
        <fullName evidence="1">RNA helicase</fullName>
        <ecNumber evidence="1">3.6.4.13</ecNumber>
    </recommendedName>
</protein>
<evidence type="ECO:0000313" key="11">
    <source>
        <dbReference type="Proteomes" id="UP000307173"/>
    </source>
</evidence>